<dbReference type="OrthoDB" id="10072024at2759"/>
<feature type="region of interest" description="Disordered" evidence="1">
    <location>
        <begin position="1"/>
        <end position="26"/>
    </location>
</feature>
<feature type="compositionally biased region" description="Polar residues" evidence="1">
    <location>
        <begin position="394"/>
        <end position="404"/>
    </location>
</feature>
<feature type="region of interest" description="Disordered" evidence="1">
    <location>
        <begin position="378"/>
        <end position="417"/>
    </location>
</feature>
<feature type="compositionally biased region" description="Basic residues" evidence="1">
    <location>
        <begin position="405"/>
        <end position="417"/>
    </location>
</feature>
<feature type="compositionally biased region" description="Basic and acidic residues" evidence="1">
    <location>
        <begin position="92"/>
        <end position="101"/>
    </location>
</feature>
<dbReference type="InterPro" id="IPR038945">
    <property type="entry name" value="MBD13-like"/>
</dbReference>
<reference evidence="2" key="1">
    <citation type="submission" date="2017-07" db="EMBL/GenBank/DDBJ databases">
        <title>Taro Niue Genome Assembly and Annotation.</title>
        <authorList>
            <person name="Atibalentja N."/>
            <person name="Keating K."/>
            <person name="Fields C.J."/>
        </authorList>
    </citation>
    <scope>NUCLEOTIDE SEQUENCE</scope>
    <source>
        <strain evidence="2">Niue_2</strain>
        <tissue evidence="2">Leaf</tissue>
    </source>
</reference>
<evidence type="ECO:0000313" key="3">
    <source>
        <dbReference type="Proteomes" id="UP000652761"/>
    </source>
</evidence>
<feature type="compositionally biased region" description="Polar residues" evidence="1">
    <location>
        <begin position="45"/>
        <end position="74"/>
    </location>
</feature>
<gene>
    <name evidence="2" type="ORF">Taro_036218</name>
</gene>
<protein>
    <submittedName>
        <fullName evidence="2">Uncharacterized protein</fullName>
    </submittedName>
</protein>
<dbReference type="PANTHER" id="PTHR34067">
    <property type="entry name" value="OS04G0193200 PROTEIN"/>
    <property type="match status" value="1"/>
</dbReference>
<feature type="compositionally biased region" description="Low complexity" evidence="1">
    <location>
        <begin position="12"/>
        <end position="26"/>
    </location>
</feature>
<comment type="caution">
    <text evidence="2">The sequence shown here is derived from an EMBL/GenBank/DDBJ whole genome shotgun (WGS) entry which is preliminary data.</text>
</comment>
<organism evidence="2 3">
    <name type="scientific">Colocasia esculenta</name>
    <name type="common">Wild taro</name>
    <name type="synonym">Arum esculentum</name>
    <dbReference type="NCBI Taxonomy" id="4460"/>
    <lineage>
        <taxon>Eukaryota</taxon>
        <taxon>Viridiplantae</taxon>
        <taxon>Streptophyta</taxon>
        <taxon>Embryophyta</taxon>
        <taxon>Tracheophyta</taxon>
        <taxon>Spermatophyta</taxon>
        <taxon>Magnoliopsida</taxon>
        <taxon>Liliopsida</taxon>
        <taxon>Araceae</taxon>
        <taxon>Aroideae</taxon>
        <taxon>Colocasieae</taxon>
        <taxon>Colocasia</taxon>
    </lineage>
</organism>
<keyword evidence="3" id="KW-1185">Reference proteome</keyword>
<proteinExistence type="predicted"/>
<accession>A0A843W647</accession>
<dbReference type="EMBL" id="NMUH01003034">
    <property type="protein sequence ID" value="MQM03436.1"/>
    <property type="molecule type" value="Genomic_DNA"/>
</dbReference>
<evidence type="ECO:0000256" key="1">
    <source>
        <dbReference type="SAM" id="MobiDB-lite"/>
    </source>
</evidence>
<dbReference type="AlphaFoldDB" id="A0A843W647"/>
<name>A0A843W647_COLES</name>
<feature type="compositionally biased region" description="Basic and acidic residues" evidence="1">
    <location>
        <begin position="131"/>
        <end position="162"/>
    </location>
</feature>
<feature type="region of interest" description="Disordered" evidence="1">
    <location>
        <begin position="130"/>
        <end position="165"/>
    </location>
</feature>
<dbReference type="PANTHER" id="PTHR34067:SF20">
    <property type="entry name" value="OS08G0206700 PROTEIN"/>
    <property type="match status" value="1"/>
</dbReference>
<sequence>MFLNDKKVKTRNLVNPCENELPENPLEAADEEALDQVIEKLLDSVSKSAPGTSNGKWSDPVSENLQNKSNTEWSEVQPKEKNESQSCGQADKSVEPPPKKQLEFVGIEAEMMEKWKSVEFTETACNVRVKPSKEKSQEFGVNKKMELADQDGKLSEPEEKLIRSNLSEPVESLKLAYGKISGQGIEESKDGNKTATEVARPRKSRMKSEKSASIGRRASKRLAGLEAEPAVDIELGDKSLKRGRPSTQKNPRTGLDDNREVDTEPPKAKEETFREQIEVETLKFNNEDRREQVDVEELDSRDRTIDKDLDCTVASPFGDSWPDPCIEFAFKTLTGEIPVLDTTTMQGFLHEQLSSVQTPFSDVPHSSAVGDCPNGPIQPVQTQVSSAGEDHSLTENNMLPQTSGKVKKLCRRRMSGK</sequence>
<feature type="region of interest" description="Disordered" evidence="1">
    <location>
        <begin position="180"/>
        <end position="275"/>
    </location>
</feature>
<evidence type="ECO:0000313" key="2">
    <source>
        <dbReference type="EMBL" id="MQM03436.1"/>
    </source>
</evidence>
<dbReference type="Proteomes" id="UP000652761">
    <property type="component" value="Unassembled WGS sequence"/>
</dbReference>
<feature type="region of interest" description="Disordered" evidence="1">
    <location>
        <begin position="45"/>
        <end position="101"/>
    </location>
</feature>
<feature type="compositionally biased region" description="Basic and acidic residues" evidence="1">
    <location>
        <begin position="254"/>
        <end position="275"/>
    </location>
</feature>